<name>A0AA36G7Z1_9BILA</name>
<dbReference type="EMBL" id="CATQJA010002663">
    <property type="protein sequence ID" value="CAJ0581388.1"/>
    <property type="molecule type" value="Genomic_DNA"/>
</dbReference>
<organism evidence="1 2">
    <name type="scientific">Mesorhabditis spiculigera</name>
    <dbReference type="NCBI Taxonomy" id="96644"/>
    <lineage>
        <taxon>Eukaryota</taxon>
        <taxon>Metazoa</taxon>
        <taxon>Ecdysozoa</taxon>
        <taxon>Nematoda</taxon>
        <taxon>Chromadorea</taxon>
        <taxon>Rhabditida</taxon>
        <taxon>Rhabditina</taxon>
        <taxon>Rhabditomorpha</taxon>
        <taxon>Rhabditoidea</taxon>
        <taxon>Rhabditidae</taxon>
        <taxon>Mesorhabditinae</taxon>
        <taxon>Mesorhabditis</taxon>
    </lineage>
</organism>
<dbReference type="AlphaFoldDB" id="A0AA36G7Z1"/>
<evidence type="ECO:0000313" key="1">
    <source>
        <dbReference type="EMBL" id="CAJ0581388.1"/>
    </source>
</evidence>
<feature type="non-terminal residue" evidence="1">
    <location>
        <position position="337"/>
    </location>
</feature>
<keyword evidence="2" id="KW-1185">Reference proteome</keyword>
<gene>
    <name evidence="1" type="ORF">MSPICULIGERA_LOCUS19549</name>
</gene>
<dbReference type="Proteomes" id="UP001177023">
    <property type="component" value="Unassembled WGS sequence"/>
</dbReference>
<evidence type="ECO:0000313" key="2">
    <source>
        <dbReference type="Proteomes" id="UP001177023"/>
    </source>
</evidence>
<protein>
    <submittedName>
        <fullName evidence="1">Uncharacterized protein</fullName>
    </submittedName>
</protein>
<reference evidence="1" key="1">
    <citation type="submission" date="2023-06" db="EMBL/GenBank/DDBJ databases">
        <authorList>
            <person name="Delattre M."/>
        </authorList>
    </citation>
    <scope>NUCLEOTIDE SEQUENCE</scope>
    <source>
        <strain evidence="1">AF72</strain>
    </source>
</reference>
<accession>A0AA36G7Z1</accession>
<proteinExistence type="predicted"/>
<sequence length="337" mass="38287">MVIERFNFPTLHHTQKMAVYRKLGFIEKFDLRQASKYSGVGSSNLSMSELSNDSKMSLSITQGHPSLLLKYDEYVGPEDDLARSYEAEVPIPSPEFLFDFLNRLTRPLPPQAYEVKEYAHTLRPGGARPLEALDIFRGSFYTEYSHTGPSEMVPRLQAARLRPRQPDRIKLMFGNGRQIEAEPEDGSPGYGRVLEEVLHIPRVNLSLYYWRTDAWEEAIDTLLVLLDAALHRPIGEAARFLHISIEFASFDPPGLLAKFKLPDRLFAYLQRPDIPSRGVVRISSGDDIIVPDSDTRVVQFLVTVAQNSGDTQLHAELPPPWIYEDLDYKLEWPTGGN</sequence>
<comment type="caution">
    <text evidence="1">The sequence shown here is derived from an EMBL/GenBank/DDBJ whole genome shotgun (WGS) entry which is preliminary data.</text>
</comment>